<feature type="domain" description="TIL" evidence="1">
    <location>
        <begin position="43"/>
        <end position="101"/>
    </location>
</feature>
<sequence length="122" mass="13925">MAYPDGGCGPTKCGVEKLRKCLRPNLFVYAAVSAKKDVESFICDKNQHLSICGNYKEAQCYDIVKGPNFIQCINRLRPGCRCDKDFARNPHSKECVKKIDCFVSSLRRWRNTIVDFITDKII</sequence>
<organism evidence="2 3">
    <name type="scientific">Cotesia typhae</name>
    <dbReference type="NCBI Taxonomy" id="2053667"/>
    <lineage>
        <taxon>Eukaryota</taxon>
        <taxon>Metazoa</taxon>
        <taxon>Ecdysozoa</taxon>
        <taxon>Arthropoda</taxon>
        <taxon>Hexapoda</taxon>
        <taxon>Insecta</taxon>
        <taxon>Pterygota</taxon>
        <taxon>Neoptera</taxon>
        <taxon>Endopterygota</taxon>
        <taxon>Hymenoptera</taxon>
        <taxon>Apocrita</taxon>
        <taxon>Ichneumonoidea</taxon>
        <taxon>Braconidae</taxon>
        <taxon>Microgastrinae</taxon>
        <taxon>Cotesia</taxon>
    </lineage>
</organism>
<dbReference type="EMBL" id="JAAOIC020000048">
    <property type="protein sequence ID" value="KAG8036838.1"/>
    <property type="molecule type" value="Genomic_DNA"/>
</dbReference>
<keyword evidence="3" id="KW-1185">Reference proteome</keyword>
<dbReference type="OrthoDB" id="6781148at2759"/>
<evidence type="ECO:0000259" key="1">
    <source>
        <dbReference type="Pfam" id="PF01826"/>
    </source>
</evidence>
<dbReference type="InterPro" id="IPR002919">
    <property type="entry name" value="TIL_dom"/>
</dbReference>
<accession>A0A8J5QMG9</accession>
<comment type="caution">
    <text evidence="2">The sequence shown here is derived from an EMBL/GenBank/DDBJ whole genome shotgun (WGS) entry which is preliminary data.</text>
</comment>
<proteinExistence type="predicted"/>
<dbReference type="Proteomes" id="UP000729913">
    <property type="component" value="Unassembled WGS sequence"/>
</dbReference>
<evidence type="ECO:0000313" key="3">
    <source>
        <dbReference type="Proteomes" id="UP000729913"/>
    </source>
</evidence>
<evidence type="ECO:0000313" key="2">
    <source>
        <dbReference type="EMBL" id="KAG8036838.1"/>
    </source>
</evidence>
<reference evidence="2" key="2">
    <citation type="submission" date="2021-04" db="EMBL/GenBank/DDBJ databases">
        <title>Genome-wide patterns of bracovirus chromosomal integration into multiple host tissues during parasitism.</title>
        <authorList>
            <person name="Chebbi M.A.C."/>
        </authorList>
    </citation>
    <scope>NUCLEOTIDE SEQUENCE</scope>
    <source>
        <tissue evidence="2">Whole body</tissue>
    </source>
</reference>
<dbReference type="Pfam" id="PF01826">
    <property type="entry name" value="TIL"/>
    <property type="match status" value="1"/>
</dbReference>
<protein>
    <recommendedName>
        <fullName evidence="1">TIL domain-containing protein</fullName>
    </recommendedName>
</protein>
<gene>
    <name evidence="2" type="ORF">G9C98_004160</name>
</gene>
<reference evidence="2" key="1">
    <citation type="submission" date="2020-03" db="EMBL/GenBank/DDBJ databases">
        <authorList>
            <person name="Chebbi M.A."/>
            <person name="Drezen J.M."/>
        </authorList>
    </citation>
    <scope>NUCLEOTIDE SEQUENCE</scope>
    <source>
        <tissue evidence="2">Whole body</tissue>
    </source>
</reference>
<dbReference type="CDD" id="cd19941">
    <property type="entry name" value="TIL"/>
    <property type="match status" value="1"/>
</dbReference>
<name>A0A8J5QMG9_9HYME</name>
<dbReference type="AlphaFoldDB" id="A0A8J5QMG9"/>